<gene>
    <name evidence="2" type="ORF">DFR70_13126</name>
</gene>
<keyword evidence="3" id="KW-1185">Reference proteome</keyword>
<dbReference type="EMBL" id="QJKF01000031">
    <property type="protein sequence ID" value="PXX52705.1"/>
    <property type="molecule type" value="Genomic_DNA"/>
</dbReference>
<comment type="caution">
    <text evidence="2">The sequence shown here is derived from an EMBL/GenBank/DDBJ whole genome shotgun (WGS) entry which is preliminary data.</text>
</comment>
<dbReference type="InterPro" id="IPR002938">
    <property type="entry name" value="FAD-bd"/>
</dbReference>
<dbReference type="PRINTS" id="PR00420">
    <property type="entry name" value="RNGMNOXGNASE"/>
</dbReference>
<dbReference type="Pfam" id="PF01494">
    <property type="entry name" value="FAD_binding_3"/>
    <property type="match status" value="1"/>
</dbReference>
<organism evidence="2 3">
    <name type="scientific">Nocardia tenerifensis</name>
    <dbReference type="NCBI Taxonomy" id="228006"/>
    <lineage>
        <taxon>Bacteria</taxon>
        <taxon>Bacillati</taxon>
        <taxon>Actinomycetota</taxon>
        <taxon>Actinomycetes</taxon>
        <taxon>Mycobacteriales</taxon>
        <taxon>Nocardiaceae</taxon>
        <taxon>Nocardia</taxon>
    </lineage>
</organism>
<name>A0A318JN73_9NOCA</name>
<evidence type="ECO:0000313" key="2">
    <source>
        <dbReference type="EMBL" id="PXX52705.1"/>
    </source>
</evidence>
<dbReference type="PANTHER" id="PTHR46865:SF2">
    <property type="entry name" value="MONOOXYGENASE"/>
    <property type="match status" value="1"/>
</dbReference>
<dbReference type="GO" id="GO:0071949">
    <property type="term" value="F:FAD binding"/>
    <property type="evidence" value="ECO:0007669"/>
    <property type="project" value="InterPro"/>
</dbReference>
<dbReference type="InterPro" id="IPR036188">
    <property type="entry name" value="FAD/NAD-bd_sf"/>
</dbReference>
<accession>A0A318JN73</accession>
<dbReference type="PANTHER" id="PTHR46865">
    <property type="entry name" value="OXIDOREDUCTASE-RELATED"/>
    <property type="match status" value="1"/>
</dbReference>
<proteinExistence type="predicted"/>
<dbReference type="Proteomes" id="UP000247569">
    <property type="component" value="Unassembled WGS sequence"/>
</dbReference>
<dbReference type="InterPro" id="IPR051704">
    <property type="entry name" value="FAD_aromatic-hydroxylase"/>
</dbReference>
<sequence length="370" mass="40049">MSILISGASVAGLAAAQRFSARGVEVTVVERAPQLRRSGAPIDVRGAALQVAADMGILDVLAAHETGAAQRSAFTHIVDENGEKVGALPTELPQDSPDDLEIFRSDLIDILHGAVGSEATFIYEDSIQEVTDTGDAVAVGFASGRRGRYEVLVGADGIHSGTRRLVFGPEERFRRHLGVYYAILSLPAELGADGEAFLFSMPGRSVLIADYAARTMGGFLFRSPEIAYDYHDVEQQRQLVFDEYSSARGWKVAELLDALKRSEDFYLDSASQVHMDRWSSGRVVLLGDSAFAPSFFSGQGTSLAMIGADVLATAWATCDGNIAQAFGRYEQAMRPQVDRAQGGVPQARDRLLPANREAIEARNRQWPPIL</sequence>
<reference evidence="2 3" key="1">
    <citation type="submission" date="2018-05" db="EMBL/GenBank/DDBJ databases">
        <title>Genomic Encyclopedia of Type Strains, Phase IV (KMG-IV): sequencing the most valuable type-strain genomes for metagenomic binning, comparative biology and taxonomic classification.</title>
        <authorList>
            <person name="Goeker M."/>
        </authorList>
    </citation>
    <scope>NUCLEOTIDE SEQUENCE [LARGE SCALE GENOMIC DNA]</scope>
    <source>
        <strain evidence="2 3">DSM 44704</strain>
    </source>
</reference>
<dbReference type="SUPFAM" id="SSF51905">
    <property type="entry name" value="FAD/NAD(P)-binding domain"/>
    <property type="match status" value="1"/>
</dbReference>
<evidence type="ECO:0000313" key="3">
    <source>
        <dbReference type="Proteomes" id="UP000247569"/>
    </source>
</evidence>
<dbReference type="Gene3D" id="3.30.9.10">
    <property type="entry name" value="D-Amino Acid Oxidase, subunit A, domain 2"/>
    <property type="match status" value="1"/>
</dbReference>
<dbReference type="AlphaFoldDB" id="A0A318JN73"/>
<feature type="domain" description="FAD-binding" evidence="1">
    <location>
        <begin position="2"/>
        <end position="314"/>
    </location>
</feature>
<protein>
    <submittedName>
        <fullName evidence="2">2-polyprenyl-6-methoxyphenol hydroxylase-like FAD-dependent oxidoreductase</fullName>
    </submittedName>
</protein>
<dbReference type="RefSeq" id="WP_040734516.1">
    <property type="nucleotide sequence ID" value="NZ_QJKF01000031.1"/>
</dbReference>
<dbReference type="Gene3D" id="3.50.50.60">
    <property type="entry name" value="FAD/NAD(P)-binding domain"/>
    <property type="match status" value="1"/>
</dbReference>
<evidence type="ECO:0000259" key="1">
    <source>
        <dbReference type="Pfam" id="PF01494"/>
    </source>
</evidence>